<dbReference type="SUPFAM" id="SSF53335">
    <property type="entry name" value="S-adenosyl-L-methionine-dependent methyltransferases"/>
    <property type="match status" value="1"/>
</dbReference>
<dbReference type="EMBL" id="MU842981">
    <property type="protein sequence ID" value="KAK2023926.1"/>
    <property type="molecule type" value="Genomic_DNA"/>
</dbReference>
<protein>
    <recommendedName>
        <fullName evidence="3">Methyltransferase</fullName>
    </recommendedName>
</protein>
<name>A0AAD9H7J2_9PEZI</name>
<dbReference type="AlphaFoldDB" id="A0AAD9H7J2"/>
<evidence type="ECO:0008006" key="3">
    <source>
        <dbReference type="Google" id="ProtNLM"/>
    </source>
</evidence>
<dbReference type="Proteomes" id="UP001232148">
    <property type="component" value="Unassembled WGS sequence"/>
</dbReference>
<evidence type="ECO:0000313" key="1">
    <source>
        <dbReference type="EMBL" id="KAK2023926.1"/>
    </source>
</evidence>
<comment type="caution">
    <text evidence="1">The sequence shown here is derived from an EMBL/GenBank/DDBJ whole genome shotgun (WGS) entry which is preliminary data.</text>
</comment>
<organism evidence="1 2">
    <name type="scientific">Colletotrichum zoysiae</name>
    <dbReference type="NCBI Taxonomy" id="1216348"/>
    <lineage>
        <taxon>Eukaryota</taxon>
        <taxon>Fungi</taxon>
        <taxon>Dikarya</taxon>
        <taxon>Ascomycota</taxon>
        <taxon>Pezizomycotina</taxon>
        <taxon>Sordariomycetes</taxon>
        <taxon>Hypocreomycetidae</taxon>
        <taxon>Glomerellales</taxon>
        <taxon>Glomerellaceae</taxon>
        <taxon>Colletotrichum</taxon>
        <taxon>Colletotrichum graminicola species complex</taxon>
    </lineage>
</organism>
<reference evidence="1" key="1">
    <citation type="submission" date="2021-06" db="EMBL/GenBank/DDBJ databases">
        <title>Comparative genomics, transcriptomics and evolutionary studies reveal genomic signatures of adaptation to plant cell wall in hemibiotrophic fungi.</title>
        <authorList>
            <consortium name="DOE Joint Genome Institute"/>
            <person name="Baroncelli R."/>
            <person name="Diaz J.F."/>
            <person name="Benocci T."/>
            <person name="Peng M."/>
            <person name="Battaglia E."/>
            <person name="Haridas S."/>
            <person name="Andreopoulos W."/>
            <person name="Labutti K."/>
            <person name="Pangilinan J."/>
            <person name="Floch G.L."/>
            <person name="Makela M.R."/>
            <person name="Henrissat B."/>
            <person name="Grigoriev I.V."/>
            <person name="Crouch J.A."/>
            <person name="De Vries R.P."/>
            <person name="Sukno S.A."/>
            <person name="Thon M.R."/>
        </authorList>
    </citation>
    <scope>NUCLEOTIDE SEQUENCE</scope>
    <source>
        <strain evidence="1">MAFF235873</strain>
    </source>
</reference>
<accession>A0AAD9H7J2</accession>
<proteinExistence type="predicted"/>
<dbReference type="Gene3D" id="3.40.50.150">
    <property type="entry name" value="Vaccinia Virus protein VP39"/>
    <property type="match status" value="1"/>
</dbReference>
<keyword evidence="2" id="KW-1185">Reference proteome</keyword>
<dbReference type="InterPro" id="IPR029063">
    <property type="entry name" value="SAM-dependent_MTases_sf"/>
</dbReference>
<gene>
    <name evidence="1" type="ORF">LX32DRAFT_123188</name>
</gene>
<evidence type="ECO:0000313" key="2">
    <source>
        <dbReference type="Proteomes" id="UP001232148"/>
    </source>
</evidence>
<sequence length="252" mass="27658">MGGQGLMAPIDLTQPHLRFLDSGAADGRWLLDLRHSCNSHGDGGGHRYFGTDINPFFFPPSPPADVCFRQQSVLEPFPVEWRGTFHVVHQRLVMAVVKPPVNSIGSVVQELAGLLRPQGWLQLVELDNDCVRENGPALRRLLQYHQQNSAAGGLGSNLSVHLAGALRNAGLRRVQVRRVDVLYGARNTGGRELEAKSTRSLYDVVGPVLAQAKVSTPERVGEDDLVSLPFLLQKEIETLGGRIQFVVVYGQK</sequence>